<keyword evidence="6 11" id="KW-0067">ATP-binding</keyword>
<name>A0A1P8EEA0_9GAMM</name>
<keyword evidence="3 11" id="KW-0633">Potassium transport</keyword>
<dbReference type="NCBIfam" id="NF001454">
    <property type="entry name" value="PRK00315.1"/>
    <property type="match status" value="1"/>
</dbReference>
<dbReference type="Pfam" id="PF02669">
    <property type="entry name" value="KdpC"/>
    <property type="match status" value="1"/>
</dbReference>
<dbReference type="GO" id="GO:0005886">
    <property type="term" value="C:plasma membrane"/>
    <property type="evidence" value="ECO:0007669"/>
    <property type="project" value="UniProtKB-SubCell"/>
</dbReference>
<dbReference type="KEGG" id="asol:BEN76_00180"/>
<evidence type="ECO:0000256" key="3">
    <source>
        <dbReference type="ARBA" id="ARBA00022538"/>
    </source>
</evidence>
<dbReference type="RefSeq" id="WP_076031913.1">
    <property type="nucleotide sequence ID" value="NZ_CP016896.1"/>
</dbReference>
<feature type="transmembrane region" description="Helical" evidence="11">
    <location>
        <begin position="20"/>
        <end position="40"/>
    </location>
</feature>
<keyword evidence="2 11" id="KW-1003">Cell membrane</keyword>
<comment type="similarity">
    <text evidence="11">Belongs to the KdpC family.</text>
</comment>
<proteinExistence type="inferred from homology"/>
<dbReference type="GO" id="GO:0008556">
    <property type="term" value="F:P-type potassium transmembrane transporter activity"/>
    <property type="evidence" value="ECO:0007669"/>
    <property type="project" value="InterPro"/>
</dbReference>
<reference evidence="12 13" key="1">
    <citation type="submission" date="2016-08" db="EMBL/GenBank/DDBJ databases">
        <title>Complete genome sequence of Acinetobacter baylyi strain GFJ2.</title>
        <authorList>
            <person name="Tabata M."/>
            <person name="Kuboki S."/>
            <person name="Gibu N."/>
            <person name="Kinouchi Y."/>
            <person name="Vangnai A."/>
            <person name="Kasai D."/>
            <person name="Fukuda M."/>
        </authorList>
    </citation>
    <scope>NUCLEOTIDE SEQUENCE [LARGE SCALE GENOMIC DNA]</scope>
    <source>
        <strain evidence="12 13">GFJ2</strain>
    </source>
</reference>
<evidence type="ECO:0000313" key="12">
    <source>
        <dbReference type="EMBL" id="APV34525.1"/>
    </source>
</evidence>
<keyword evidence="7 11" id="KW-0630">Potassium</keyword>
<evidence type="ECO:0000256" key="2">
    <source>
        <dbReference type="ARBA" id="ARBA00022475"/>
    </source>
</evidence>
<dbReference type="EMBL" id="CP016896">
    <property type="protein sequence ID" value="APV34525.1"/>
    <property type="molecule type" value="Genomic_DNA"/>
</dbReference>
<dbReference type="STRING" id="487316.BEN76_00180"/>
<keyword evidence="4 11" id="KW-0812">Transmembrane</keyword>
<accession>A0A1P8EEA0</accession>
<evidence type="ECO:0000256" key="10">
    <source>
        <dbReference type="ARBA" id="ARBA00023136"/>
    </source>
</evidence>
<dbReference type="NCBIfam" id="TIGR00681">
    <property type="entry name" value="kdpC"/>
    <property type="match status" value="1"/>
</dbReference>
<sequence length="209" mass="22462">MNTLLNHSDLNTTAVESSTSLWRASIGLVVVGFVLSGALYSTASVSVAQLIFPVQANGSLIERDGKIIGSSLVGQQVKSAAYFQPRPSASNYSVDGMSGSNLAVSNPQLQKQIRERSIAFAQSNQIGGAQVPDDMITASGSGIDPDISPEAAQLQIKRVAQQRRLGEQEVRQMVMQYTQTPQFGLYGEPRVNVLKLNLALDQRSTQPAR</sequence>
<comment type="function">
    <text evidence="11">Part of the high-affinity ATP-driven potassium transport (or Kdp) system, which catalyzes the hydrolysis of ATP coupled with the electrogenic transport of potassium into the cytoplasm. This subunit acts as a catalytic chaperone that increases the ATP-binding affinity of the ATP-hydrolyzing subunit KdpB by the formation of a transient KdpB/KdpC/ATP ternary complex.</text>
</comment>
<gene>
    <name evidence="11" type="primary">kdpC</name>
    <name evidence="12" type="ORF">BEN76_00180</name>
</gene>
<evidence type="ECO:0000256" key="8">
    <source>
        <dbReference type="ARBA" id="ARBA00022989"/>
    </source>
</evidence>
<organism evidence="12 13">
    <name type="scientific">Acinetobacter soli</name>
    <dbReference type="NCBI Taxonomy" id="487316"/>
    <lineage>
        <taxon>Bacteria</taxon>
        <taxon>Pseudomonadati</taxon>
        <taxon>Pseudomonadota</taxon>
        <taxon>Gammaproteobacteria</taxon>
        <taxon>Moraxellales</taxon>
        <taxon>Moraxellaceae</taxon>
        <taxon>Acinetobacter</taxon>
    </lineage>
</organism>
<dbReference type="PANTHER" id="PTHR30042:SF2">
    <property type="entry name" value="POTASSIUM-TRANSPORTING ATPASE KDPC SUBUNIT"/>
    <property type="match status" value="1"/>
</dbReference>
<evidence type="ECO:0000256" key="1">
    <source>
        <dbReference type="ARBA" id="ARBA00022448"/>
    </source>
</evidence>
<keyword evidence="1 11" id="KW-0813">Transport</keyword>
<dbReference type="AlphaFoldDB" id="A0A1P8EEA0"/>
<dbReference type="HAMAP" id="MF_00276">
    <property type="entry name" value="KdpC"/>
    <property type="match status" value="1"/>
</dbReference>
<evidence type="ECO:0000313" key="13">
    <source>
        <dbReference type="Proteomes" id="UP000185674"/>
    </source>
</evidence>
<keyword evidence="8 11" id="KW-1133">Transmembrane helix</keyword>
<keyword evidence="5 11" id="KW-0547">Nucleotide-binding</keyword>
<comment type="subcellular location">
    <subcellularLocation>
        <location evidence="11">Cell membrane</location>
        <topology evidence="11">Single-pass membrane protein</topology>
    </subcellularLocation>
</comment>
<keyword evidence="9 11" id="KW-0406">Ion transport</keyword>
<dbReference type="InterPro" id="IPR003820">
    <property type="entry name" value="KdpC"/>
</dbReference>
<dbReference type="PIRSF" id="PIRSF001296">
    <property type="entry name" value="K_ATPase_KdpC"/>
    <property type="match status" value="1"/>
</dbReference>
<evidence type="ECO:0000256" key="7">
    <source>
        <dbReference type="ARBA" id="ARBA00022958"/>
    </source>
</evidence>
<keyword evidence="10 11" id="KW-0472">Membrane</keyword>
<dbReference type="GO" id="GO:0005524">
    <property type="term" value="F:ATP binding"/>
    <property type="evidence" value="ECO:0007669"/>
    <property type="project" value="UniProtKB-UniRule"/>
</dbReference>
<dbReference type="eggNOG" id="COG2156">
    <property type="taxonomic scope" value="Bacteria"/>
</dbReference>
<comment type="subunit">
    <text evidence="11">The system is composed of three essential subunits: KdpA, KdpB and KdpC.</text>
</comment>
<evidence type="ECO:0000256" key="9">
    <source>
        <dbReference type="ARBA" id="ARBA00023065"/>
    </source>
</evidence>
<evidence type="ECO:0000256" key="5">
    <source>
        <dbReference type="ARBA" id="ARBA00022741"/>
    </source>
</evidence>
<evidence type="ECO:0000256" key="4">
    <source>
        <dbReference type="ARBA" id="ARBA00022692"/>
    </source>
</evidence>
<protein>
    <recommendedName>
        <fullName evidence="11">Potassium-transporting ATPase KdpC subunit</fullName>
    </recommendedName>
    <alternativeName>
        <fullName evidence="11">ATP phosphohydrolase [potassium-transporting] C chain</fullName>
    </alternativeName>
    <alternativeName>
        <fullName evidence="11">Potassium-binding and translocating subunit C</fullName>
    </alternativeName>
    <alternativeName>
        <fullName evidence="11">Potassium-translocating ATPase C chain</fullName>
    </alternativeName>
</protein>
<evidence type="ECO:0000256" key="11">
    <source>
        <dbReference type="HAMAP-Rule" id="MF_00276"/>
    </source>
</evidence>
<dbReference type="PANTHER" id="PTHR30042">
    <property type="entry name" value="POTASSIUM-TRANSPORTING ATPASE C CHAIN"/>
    <property type="match status" value="1"/>
</dbReference>
<evidence type="ECO:0000256" key="6">
    <source>
        <dbReference type="ARBA" id="ARBA00022840"/>
    </source>
</evidence>
<dbReference type="Proteomes" id="UP000185674">
    <property type="component" value="Chromosome"/>
</dbReference>